<dbReference type="EMBL" id="FNLL01000005">
    <property type="protein sequence ID" value="SDU18664.1"/>
    <property type="molecule type" value="Genomic_DNA"/>
</dbReference>
<comment type="similarity">
    <text evidence="2">Belongs to the cation diffusion facilitator (CDF) transporter (TC 2.A.4) family.</text>
</comment>
<feature type="transmembrane region" description="Helical" evidence="7">
    <location>
        <begin position="189"/>
        <end position="207"/>
    </location>
</feature>
<evidence type="ECO:0000313" key="11">
    <source>
        <dbReference type="EMBL" id="SDU18664.1"/>
    </source>
</evidence>
<evidence type="ECO:0000259" key="10">
    <source>
        <dbReference type="Pfam" id="PF16916"/>
    </source>
</evidence>
<keyword evidence="5 7" id="KW-1133">Transmembrane helix</keyword>
<dbReference type="NCBIfam" id="TIGR01297">
    <property type="entry name" value="CDF"/>
    <property type="match status" value="1"/>
</dbReference>
<dbReference type="PANTHER" id="PTHR43840">
    <property type="entry name" value="MITOCHONDRIAL METAL TRANSPORTER 1-RELATED"/>
    <property type="match status" value="1"/>
</dbReference>
<evidence type="ECO:0000256" key="2">
    <source>
        <dbReference type="ARBA" id="ARBA00008114"/>
    </source>
</evidence>
<dbReference type="InterPro" id="IPR002524">
    <property type="entry name" value="Cation_efflux"/>
</dbReference>
<evidence type="ECO:0000259" key="9">
    <source>
        <dbReference type="Pfam" id="PF02579"/>
    </source>
</evidence>
<dbReference type="SUPFAM" id="SSF161111">
    <property type="entry name" value="Cation efflux protein transmembrane domain-like"/>
    <property type="match status" value="1"/>
</dbReference>
<dbReference type="InterPro" id="IPR036105">
    <property type="entry name" value="DiNase_FeMo-co_biosyn_sf"/>
</dbReference>
<proteinExistence type="inferred from homology"/>
<feature type="transmembrane region" description="Helical" evidence="7">
    <location>
        <begin position="20"/>
        <end position="39"/>
    </location>
</feature>
<gene>
    <name evidence="11" type="ORF">SAMN04487931_105190</name>
</gene>
<dbReference type="SUPFAM" id="SSF160240">
    <property type="entry name" value="Cation efflux protein cytoplasmic domain-like"/>
    <property type="match status" value="1"/>
</dbReference>
<organism evidence="11 12">
    <name type="scientific">Desulfobacula phenolica</name>
    <dbReference type="NCBI Taxonomy" id="90732"/>
    <lineage>
        <taxon>Bacteria</taxon>
        <taxon>Pseudomonadati</taxon>
        <taxon>Thermodesulfobacteriota</taxon>
        <taxon>Desulfobacteria</taxon>
        <taxon>Desulfobacterales</taxon>
        <taxon>Desulfobacteraceae</taxon>
        <taxon>Desulfobacula</taxon>
    </lineage>
</organism>
<dbReference type="AlphaFoldDB" id="A0A1H2GGJ0"/>
<dbReference type="InterPro" id="IPR058533">
    <property type="entry name" value="Cation_efflux_TM"/>
</dbReference>
<accession>A0A1H2GGJ0</accession>
<protein>
    <submittedName>
        <fullName evidence="11">Cation diffusion facilitator family transporter</fullName>
    </submittedName>
</protein>
<dbReference type="RefSeq" id="WP_014957284.1">
    <property type="nucleotide sequence ID" value="NZ_FNLL01000005.1"/>
</dbReference>
<dbReference type="InterPro" id="IPR036837">
    <property type="entry name" value="Cation_efflux_CTD_sf"/>
</dbReference>
<keyword evidence="4 7" id="KW-0812">Transmembrane</keyword>
<dbReference type="InterPro" id="IPR003731">
    <property type="entry name" value="Di-Nase_FeMo-co_biosynth"/>
</dbReference>
<feature type="transmembrane region" description="Helical" evidence="7">
    <location>
        <begin position="162"/>
        <end position="183"/>
    </location>
</feature>
<keyword evidence="3" id="KW-0813">Transport</keyword>
<feature type="transmembrane region" description="Helical" evidence="7">
    <location>
        <begin position="122"/>
        <end position="141"/>
    </location>
</feature>
<keyword evidence="6 7" id="KW-0472">Membrane</keyword>
<dbReference type="InterPro" id="IPR050291">
    <property type="entry name" value="CDF_Transporter"/>
</dbReference>
<dbReference type="InterPro" id="IPR027470">
    <property type="entry name" value="Cation_efflux_CTD"/>
</dbReference>
<evidence type="ECO:0000256" key="1">
    <source>
        <dbReference type="ARBA" id="ARBA00004141"/>
    </source>
</evidence>
<dbReference type="InterPro" id="IPR027469">
    <property type="entry name" value="Cation_efflux_TMD_sf"/>
</dbReference>
<evidence type="ECO:0000256" key="6">
    <source>
        <dbReference type="ARBA" id="ARBA00023136"/>
    </source>
</evidence>
<feature type="domain" description="Cation efflux protein transmembrane" evidence="8">
    <location>
        <begin position="21"/>
        <end position="214"/>
    </location>
</feature>
<dbReference type="GO" id="GO:0008324">
    <property type="term" value="F:monoatomic cation transmembrane transporter activity"/>
    <property type="evidence" value="ECO:0007669"/>
    <property type="project" value="InterPro"/>
</dbReference>
<dbReference type="SUPFAM" id="SSF53146">
    <property type="entry name" value="Nitrogenase accessory factor-like"/>
    <property type="match status" value="1"/>
</dbReference>
<evidence type="ECO:0000313" key="12">
    <source>
        <dbReference type="Proteomes" id="UP000199608"/>
    </source>
</evidence>
<reference evidence="12" key="1">
    <citation type="submission" date="2016-10" db="EMBL/GenBank/DDBJ databases">
        <authorList>
            <person name="Varghese N."/>
            <person name="Submissions S."/>
        </authorList>
    </citation>
    <scope>NUCLEOTIDE SEQUENCE [LARGE SCALE GENOMIC DNA]</scope>
    <source>
        <strain evidence="12">DSM 3384</strain>
    </source>
</reference>
<sequence>MENSKIIDKREQLKKGQHIALLSTLLILALALLKAFVGYRFNSPLLVADAWHSGADILINLSSLFGLIFASKKKSSKFPYGLYRAETLACLLIGILIAFIGIDLFKEGWHKLFMINSRNGFPVFPIGASIVSCVVASVLAVKQRAIGKAIGSQALLATSQEAFFDIFTSLFVLVGILCVYAQIAYVEGAVIVLIAVLIMKLGIETAWKSIMVLMDANMDTDLKMEIEEKLNQIQGVQGVCDVKIRQSGPFKIVNCIIKTTPSLVLYKSHELADIAENMLLTKYDNIASVFVHVEPEKETIETAVIPVQDKNGLDSILHKHFGRAPYFIILNIGHGLMEIESYLANDFLDKKGHVGVNVVKAIIDYKINLLFVSSIGEISFHMLKNSYVDIIKIDREMSVKEIISLYKENKLDPITRPDKAKINF</sequence>
<keyword evidence="12" id="KW-1185">Reference proteome</keyword>
<feature type="transmembrane region" description="Helical" evidence="7">
    <location>
        <begin position="51"/>
        <end position="70"/>
    </location>
</feature>
<dbReference type="Gene3D" id="1.20.1510.10">
    <property type="entry name" value="Cation efflux protein transmembrane domain"/>
    <property type="match status" value="1"/>
</dbReference>
<dbReference type="Pfam" id="PF16916">
    <property type="entry name" value="ZT_dimer"/>
    <property type="match status" value="1"/>
</dbReference>
<dbReference type="Pfam" id="PF02579">
    <property type="entry name" value="Nitro_FeMo-Co"/>
    <property type="match status" value="1"/>
</dbReference>
<dbReference type="GO" id="GO:0016020">
    <property type="term" value="C:membrane"/>
    <property type="evidence" value="ECO:0007669"/>
    <property type="project" value="UniProtKB-SubCell"/>
</dbReference>
<feature type="transmembrane region" description="Helical" evidence="7">
    <location>
        <begin position="82"/>
        <end position="102"/>
    </location>
</feature>
<dbReference type="PANTHER" id="PTHR43840:SF15">
    <property type="entry name" value="MITOCHONDRIAL METAL TRANSPORTER 1-RELATED"/>
    <property type="match status" value="1"/>
</dbReference>
<dbReference type="Gene3D" id="3.30.420.130">
    <property type="entry name" value="Dinitrogenase iron-molybdenum cofactor biosynthesis domain"/>
    <property type="match status" value="1"/>
</dbReference>
<feature type="domain" description="Cation efflux protein cytoplasmic" evidence="10">
    <location>
        <begin position="221"/>
        <end position="296"/>
    </location>
</feature>
<evidence type="ECO:0000256" key="5">
    <source>
        <dbReference type="ARBA" id="ARBA00022989"/>
    </source>
</evidence>
<evidence type="ECO:0000256" key="7">
    <source>
        <dbReference type="SAM" id="Phobius"/>
    </source>
</evidence>
<feature type="domain" description="Dinitrogenase iron-molybdenum cofactor biosynthesis" evidence="9">
    <location>
        <begin position="314"/>
        <end position="407"/>
    </location>
</feature>
<dbReference type="Gene3D" id="3.30.70.1350">
    <property type="entry name" value="Cation efflux protein, cytoplasmic domain"/>
    <property type="match status" value="1"/>
</dbReference>
<evidence type="ECO:0000256" key="4">
    <source>
        <dbReference type="ARBA" id="ARBA00022692"/>
    </source>
</evidence>
<dbReference type="Pfam" id="PF01545">
    <property type="entry name" value="Cation_efflux"/>
    <property type="match status" value="1"/>
</dbReference>
<name>A0A1H2GGJ0_9BACT</name>
<dbReference type="Proteomes" id="UP000199608">
    <property type="component" value="Unassembled WGS sequence"/>
</dbReference>
<comment type="subcellular location">
    <subcellularLocation>
        <location evidence="1">Membrane</location>
        <topology evidence="1">Multi-pass membrane protein</topology>
    </subcellularLocation>
</comment>
<evidence type="ECO:0000259" key="8">
    <source>
        <dbReference type="Pfam" id="PF01545"/>
    </source>
</evidence>
<evidence type="ECO:0000256" key="3">
    <source>
        <dbReference type="ARBA" id="ARBA00022448"/>
    </source>
</evidence>